<dbReference type="Gene3D" id="1.25.40.420">
    <property type="match status" value="1"/>
</dbReference>
<gene>
    <name evidence="1" type="ORF">V6N11_034297</name>
</gene>
<name>A0ABR1Z8Q1_9ROSI</name>
<organism evidence="1 2">
    <name type="scientific">Hibiscus sabdariffa</name>
    <name type="common">roselle</name>
    <dbReference type="NCBI Taxonomy" id="183260"/>
    <lineage>
        <taxon>Eukaryota</taxon>
        <taxon>Viridiplantae</taxon>
        <taxon>Streptophyta</taxon>
        <taxon>Embryophyta</taxon>
        <taxon>Tracheophyta</taxon>
        <taxon>Spermatophyta</taxon>
        <taxon>Magnoliopsida</taxon>
        <taxon>eudicotyledons</taxon>
        <taxon>Gunneridae</taxon>
        <taxon>Pentapetalae</taxon>
        <taxon>rosids</taxon>
        <taxon>malvids</taxon>
        <taxon>Malvales</taxon>
        <taxon>Malvaceae</taxon>
        <taxon>Malvoideae</taxon>
        <taxon>Hibiscus</taxon>
    </lineage>
</organism>
<sequence length="227" mass="26039">MCYEMANEAKEQLLREFKELELAYEHLNDEVAFGPRSIKPTAAPLIPSSPTSFWSLPTPLPVPVPAHKAVLVNRSPVFRAMLEHEMEESRSGTIKISDVSYDVLRAFVNYLYTAEAWLDKQMACDLLVFAEKYQVNHLKRFCEKFLVSKLNWDNSLSTYAFAHQHGAKLLLDAALGLITHNIHNLTKTKEYKELVEKDARLVVEIYETYLSKRVNTTVLSILPRNHC</sequence>
<dbReference type="SUPFAM" id="SSF54695">
    <property type="entry name" value="POZ domain"/>
    <property type="match status" value="1"/>
</dbReference>
<dbReference type="SMART" id="SM00225">
    <property type="entry name" value="BTB"/>
    <property type="match status" value="1"/>
</dbReference>
<evidence type="ECO:0000313" key="1">
    <source>
        <dbReference type="EMBL" id="KAK8476301.1"/>
    </source>
</evidence>
<comment type="caution">
    <text evidence="1">The sequence shown here is derived from an EMBL/GenBank/DDBJ whole genome shotgun (WGS) entry which is preliminary data.</text>
</comment>
<dbReference type="EMBL" id="JBBPBN010002316">
    <property type="protein sequence ID" value="KAK8476301.1"/>
    <property type="molecule type" value="Genomic_DNA"/>
</dbReference>
<protein>
    <submittedName>
        <fullName evidence="1">Uncharacterized protein</fullName>
    </submittedName>
</protein>
<dbReference type="PANTHER" id="PTHR24413">
    <property type="entry name" value="SPECKLE-TYPE POZ PROTEIN"/>
    <property type="match status" value="1"/>
</dbReference>
<proteinExistence type="predicted"/>
<evidence type="ECO:0000313" key="2">
    <source>
        <dbReference type="Proteomes" id="UP001396334"/>
    </source>
</evidence>
<dbReference type="Pfam" id="PF00651">
    <property type="entry name" value="BTB"/>
    <property type="match status" value="1"/>
</dbReference>
<dbReference type="InterPro" id="IPR011333">
    <property type="entry name" value="SKP1/BTB/POZ_sf"/>
</dbReference>
<accession>A0ABR1Z8Q1</accession>
<dbReference type="Proteomes" id="UP001396334">
    <property type="component" value="Unassembled WGS sequence"/>
</dbReference>
<dbReference type="Gene3D" id="3.30.710.10">
    <property type="entry name" value="Potassium Channel Kv1.1, Chain A"/>
    <property type="match status" value="1"/>
</dbReference>
<dbReference type="InterPro" id="IPR000210">
    <property type="entry name" value="BTB/POZ_dom"/>
</dbReference>
<dbReference type="PROSITE" id="PS50097">
    <property type="entry name" value="BTB"/>
    <property type="match status" value="1"/>
</dbReference>
<reference evidence="1 2" key="1">
    <citation type="journal article" date="2024" name="G3 (Bethesda)">
        <title>Genome assembly of Hibiscus sabdariffa L. provides insights into metabolisms of medicinal natural products.</title>
        <authorList>
            <person name="Kim T."/>
        </authorList>
    </citation>
    <scope>NUCLEOTIDE SEQUENCE [LARGE SCALE GENOMIC DNA]</scope>
    <source>
        <strain evidence="1">TK-2024</strain>
        <tissue evidence="1">Old leaves</tissue>
    </source>
</reference>
<keyword evidence="2" id="KW-1185">Reference proteome</keyword>